<evidence type="ECO:0000313" key="1">
    <source>
        <dbReference type="EMBL" id="MDN4596596.1"/>
    </source>
</evidence>
<dbReference type="RefSeq" id="WP_301216789.1">
    <property type="nucleotide sequence ID" value="NZ_JAROCB010000001.1"/>
</dbReference>
<name>A0ABT8IW23_9MICO</name>
<comment type="caution">
    <text evidence="1">The sequence shown here is derived from an EMBL/GenBank/DDBJ whole genome shotgun (WGS) entry which is preliminary data.</text>
</comment>
<reference evidence="1" key="1">
    <citation type="submission" date="2023-03" db="EMBL/GenBank/DDBJ databases">
        <title>MT1 and MT2 Draft Genomes of Novel Species.</title>
        <authorList>
            <person name="Venkateswaran K."/>
        </authorList>
    </citation>
    <scope>NUCLEOTIDE SEQUENCE</scope>
    <source>
        <strain evidence="1">F6_8S_P_1A</strain>
    </source>
</reference>
<sequence length="41" mass="4313">MGSWNDIALADDALAQEYERRTADLYSAVLAAVVAVTDGVA</sequence>
<keyword evidence="2" id="KW-1185">Reference proteome</keyword>
<accession>A0ABT8IW23</accession>
<organism evidence="1 2">
    <name type="scientific">Leifsonia virtsii</name>
    <dbReference type="NCBI Taxonomy" id="3035915"/>
    <lineage>
        <taxon>Bacteria</taxon>
        <taxon>Bacillati</taxon>
        <taxon>Actinomycetota</taxon>
        <taxon>Actinomycetes</taxon>
        <taxon>Micrococcales</taxon>
        <taxon>Microbacteriaceae</taxon>
        <taxon>Leifsonia</taxon>
    </lineage>
</organism>
<dbReference type="Proteomes" id="UP001174210">
    <property type="component" value="Unassembled WGS sequence"/>
</dbReference>
<dbReference type="EMBL" id="JAROCB010000001">
    <property type="protein sequence ID" value="MDN4596596.1"/>
    <property type="molecule type" value="Genomic_DNA"/>
</dbReference>
<gene>
    <name evidence="1" type="ORF">P5G59_05545</name>
</gene>
<proteinExistence type="predicted"/>
<evidence type="ECO:0000313" key="2">
    <source>
        <dbReference type="Proteomes" id="UP001174210"/>
    </source>
</evidence>
<protein>
    <submittedName>
        <fullName evidence="1">Uncharacterized protein</fullName>
    </submittedName>
</protein>